<evidence type="ECO:0000256" key="1">
    <source>
        <dbReference type="SAM" id="MobiDB-lite"/>
    </source>
</evidence>
<organism evidence="2 3">
    <name type="scientific">Daphnia pulex</name>
    <name type="common">Water flea</name>
    <dbReference type="NCBI Taxonomy" id="6669"/>
    <lineage>
        <taxon>Eukaryota</taxon>
        <taxon>Metazoa</taxon>
        <taxon>Ecdysozoa</taxon>
        <taxon>Arthropoda</taxon>
        <taxon>Crustacea</taxon>
        <taxon>Branchiopoda</taxon>
        <taxon>Diplostraca</taxon>
        <taxon>Cladocera</taxon>
        <taxon>Anomopoda</taxon>
        <taxon>Daphniidae</taxon>
        <taxon>Daphnia</taxon>
    </lineage>
</organism>
<dbReference type="EMBL" id="GL732539">
    <property type="protein sequence ID" value="EFX82569.1"/>
    <property type="molecule type" value="Genomic_DNA"/>
</dbReference>
<dbReference type="Proteomes" id="UP000000305">
    <property type="component" value="Unassembled WGS sequence"/>
</dbReference>
<dbReference type="KEGG" id="dpx:DAPPUDRAFT_101170"/>
<dbReference type="InParanoid" id="E9GCK0"/>
<evidence type="ECO:0000313" key="2">
    <source>
        <dbReference type="EMBL" id="EFX82569.1"/>
    </source>
</evidence>
<proteinExistence type="predicted"/>
<keyword evidence="3" id="KW-1185">Reference proteome</keyword>
<dbReference type="HOGENOM" id="CLU_1679703_0_0_1"/>
<evidence type="ECO:0000313" key="3">
    <source>
        <dbReference type="Proteomes" id="UP000000305"/>
    </source>
</evidence>
<feature type="compositionally biased region" description="Basic and acidic residues" evidence="1">
    <location>
        <begin position="123"/>
        <end position="137"/>
    </location>
</feature>
<feature type="region of interest" description="Disordered" evidence="1">
    <location>
        <begin position="121"/>
        <end position="141"/>
    </location>
</feature>
<name>E9GCK0_DAPPU</name>
<dbReference type="AlphaFoldDB" id="E9GCK0"/>
<sequence>MGSRLKSVGDSISTGMMCFNSAYNRACSAAAARLSFKYFWPSFVFRDTRSGDQLSGGSRQGSAEFGAVEHVHGRIVDAVHEEQVPQVRPERIDDVADVTIEPDAPVQGDDVARHRKCAQTKRQNVDGHVESGPHFEPVDFGAHRQHPRETFHFTFRR</sequence>
<reference evidence="2 3" key="1">
    <citation type="journal article" date="2011" name="Science">
        <title>The ecoresponsive genome of Daphnia pulex.</title>
        <authorList>
            <person name="Colbourne J.K."/>
            <person name="Pfrender M.E."/>
            <person name="Gilbert D."/>
            <person name="Thomas W.K."/>
            <person name="Tucker A."/>
            <person name="Oakley T.H."/>
            <person name="Tokishita S."/>
            <person name="Aerts A."/>
            <person name="Arnold G.J."/>
            <person name="Basu M.K."/>
            <person name="Bauer D.J."/>
            <person name="Caceres C.E."/>
            <person name="Carmel L."/>
            <person name="Casola C."/>
            <person name="Choi J.H."/>
            <person name="Detter J.C."/>
            <person name="Dong Q."/>
            <person name="Dusheyko S."/>
            <person name="Eads B.D."/>
            <person name="Frohlich T."/>
            <person name="Geiler-Samerotte K.A."/>
            <person name="Gerlach D."/>
            <person name="Hatcher P."/>
            <person name="Jogdeo S."/>
            <person name="Krijgsveld J."/>
            <person name="Kriventseva E.V."/>
            <person name="Kultz D."/>
            <person name="Laforsch C."/>
            <person name="Lindquist E."/>
            <person name="Lopez J."/>
            <person name="Manak J.R."/>
            <person name="Muller J."/>
            <person name="Pangilinan J."/>
            <person name="Patwardhan R.P."/>
            <person name="Pitluck S."/>
            <person name="Pritham E.J."/>
            <person name="Rechtsteiner A."/>
            <person name="Rho M."/>
            <person name="Rogozin I.B."/>
            <person name="Sakarya O."/>
            <person name="Salamov A."/>
            <person name="Schaack S."/>
            <person name="Shapiro H."/>
            <person name="Shiga Y."/>
            <person name="Skalitzky C."/>
            <person name="Smith Z."/>
            <person name="Souvorov A."/>
            <person name="Sung W."/>
            <person name="Tang Z."/>
            <person name="Tsuchiya D."/>
            <person name="Tu H."/>
            <person name="Vos H."/>
            <person name="Wang M."/>
            <person name="Wolf Y.I."/>
            <person name="Yamagata H."/>
            <person name="Yamada T."/>
            <person name="Ye Y."/>
            <person name="Shaw J.R."/>
            <person name="Andrews J."/>
            <person name="Crease T.J."/>
            <person name="Tang H."/>
            <person name="Lucas S.M."/>
            <person name="Robertson H.M."/>
            <person name="Bork P."/>
            <person name="Koonin E.V."/>
            <person name="Zdobnov E.M."/>
            <person name="Grigoriev I.V."/>
            <person name="Lynch M."/>
            <person name="Boore J.L."/>
        </authorList>
    </citation>
    <scope>NUCLEOTIDE SEQUENCE [LARGE SCALE GENOMIC DNA]</scope>
</reference>
<accession>E9GCK0</accession>
<gene>
    <name evidence="2" type="ORF">DAPPUDRAFT_101170</name>
</gene>
<protein>
    <submittedName>
        <fullName evidence="2">Uncharacterized protein</fullName>
    </submittedName>
</protein>